<evidence type="ECO:0000313" key="9">
    <source>
        <dbReference type="EMBL" id="CAI9740114.1"/>
    </source>
</evidence>
<dbReference type="SUPFAM" id="SSF102886">
    <property type="entry name" value="Coproporphyrinogen III oxidase"/>
    <property type="match status" value="1"/>
</dbReference>
<name>A0AA36BU64_OCTVU</name>
<comment type="subunit">
    <text evidence="3">Homodimer.</text>
</comment>
<evidence type="ECO:0000256" key="3">
    <source>
        <dbReference type="ARBA" id="ARBA00011738"/>
    </source>
</evidence>
<dbReference type="InterPro" id="IPR036406">
    <property type="entry name" value="Coprogen_oxidase_aer_sf"/>
</dbReference>
<dbReference type="InterPro" id="IPR018375">
    <property type="entry name" value="Coprogen_oxidase_CS"/>
</dbReference>
<dbReference type="InterPro" id="IPR001260">
    <property type="entry name" value="Coprogen_oxidase_aer"/>
</dbReference>
<keyword evidence="8" id="KW-0812">Transmembrane</keyword>
<feature type="transmembrane region" description="Helical" evidence="8">
    <location>
        <begin position="45"/>
        <end position="62"/>
    </location>
</feature>
<keyword evidence="6" id="KW-0350">Heme biosynthesis</keyword>
<dbReference type="PROSITE" id="PS01021">
    <property type="entry name" value="COPROGEN_OXIDASE"/>
    <property type="match status" value="1"/>
</dbReference>
<evidence type="ECO:0000256" key="7">
    <source>
        <dbReference type="ARBA" id="ARBA00023244"/>
    </source>
</evidence>
<keyword evidence="5" id="KW-0560">Oxidoreductase</keyword>
<comment type="pathway">
    <text evidence="1">Porphyrin-containing compound metabolism; protoporphyrin-IX biosynthesis; protoporphyrinogen-IX from coproporphyrinogen-III (O2 route): step 1/1.</text>
</comment>
<organism evidence="9 10">
    <name type="scientific">Octopus vulgaris</name>
    <name type="common">Common octopus</name>
    <dbReference type="NCBI Taxonomy" id="6645"/>
    <lineage>
        <taxon>Eukaryota</taxon>
        <taxon>Metazoa</taxon>
        <taxon>Spiralia</taxon>
        <taxon>Lophotrochozoa</taxon>
        <taxon>Mollusca</taxon>
        <taxon>Cephalopoda</taxon>
        <taxon>Coleoidea</taxon>
        <taxon>Octopodiformes</taxon>
        <taxon>Octopoda</taxon>
        <taxon>Incirrata</taxon>
        <taxon>Octopodidae</taxon>
        <taxon>Octopus</taxon>
    </lineage>
</organism>
<dbReference type="Proteomes" id="UP001162480">
    <property type="component" value="Chromosome 24"/>
</dbReference>
<dbReference type="Gene3D" id="3.40.1500.10">
    <property type="entry name" value="Coproporphyrinogen III oxidase, aerobic"/>
    <property type="match status" value="1"/>
</dbReference>
<proteinExistence type="inferred from homology"/>
<evidence type="ECO:0000256" key="8">
    <source>
        <dbReference type="SAM" id="Phobius"/>
    </source>
</evidence>
<dbReference type="EMBL" id="OX597837">
    <property type="protein sequence ID" value="CAI9740114.1"/>
    <property type="molecule type" value="Genomic_DNA"/>
</dbReference>
<sequence length="405" mass="46724">MSLRNIIISQKMVRMIKMKSCLDAFRYLSSVATLRSYEHVNTKRLYLAGLTTGVFTTWGMFYRNVSMAAAVSDIGTESRSKWMADPVTSMEELEKTPNSMRHRMETLIMRIQGEVCHALEELDGEKKFQVDKWERNEIDGGGGITCILQDGTVFEKAGVNISVVRGKLPVEAVRQMRARGKDLSDSPLPFFACGVSSVVHPVNPHVPTIHFNYRYFETVSEDGKVNWWFGGGTDLTPMYLEKKDVSHFHKTLKAACDEHSESYYPTFKKWCDNYFFLPHRGECRGVGGIFFDDLNDRSPDEIFNFVKSCAEAVVPSYEPIVKRNYKRSYSYMERQWQLLRRGRYVEFNLIYDRGTKFGLNTPNARYESILMSLPLYAKWLYCHNPEPGSKEEEITSVLKEPKNWA</sequence>
<evidence type="ECO:0000256" key="2">
    <source>
        <dbReference type="ARBA" id="ARBA00010644"/>
    </source>
</evidence>
<gene>
    <name evidence="9" type="ORF">OCTVUL_1B015982</name>
</gene>
<dbReference type="Pfam" id="PF01218">
    <property type="entry name" value="Coprogen_oxidas"/>
    <property type="match status" value="1"/>
</dbReference>
<dbReference type="GO" id="GO:0006782">
    <property type="term" value="P:protoporphyrinogen IX biosynthetic process"/>
    <property type="evidence" value="ECO:0007669"/>
    <property type="project" value="TreeGrafter"/>
</dbReference>
<evidence type="ECO:0000256" key="6">
    <source>
        <dbReference type="ARBA" id="ARBA00023133"/>
    </source>
</evidence>
<keyword evidence="8" id="KW-0472">Membrane</keyword>
<evidence type="ECO:0000256" key="5">
    <source>
        <dbReference type="ARBA" id="ARBA00023002"/>
    </source>
</evidence>
<keyword evidence="10" id="KW-1185">Reference proteome</keyword>
<keyword evidence="8" id="KW-1133">Transmembrane helix</keyword>
<dbReference type="AlphaFoldDB" id="A0AA36BU64"/>
<protein>
    <recommendedName>
        <fullName evidence="4">coproporphyrinogen oxidase</fullName>
        <ecNumber evidence="4">1.3.3.3</ecNumber>
    </recommendedName>
</protein>
<dbReference type="EC" id="1.3.3.3" evidence="4"/>
<dbReference type="PANTHER" id="PTHR10755:SF0">
    <property type="entry name" value="OXYGEN-DEPENDENT COPROPORPHYRINOGEN-III OXIDASE, MITOCHONDRIAL"/>
    <property type="match status" value="1"/>
</dbReference>
<evidence type="ECO:0000256" key="1">
    <source>
        <dbReference type="ARBA" id="ARBA00005168"/>
    </source>
</evidence>
<dbReference type="FunFam" id="3.40.1500.10:FF:000002">
    <property type="entry name" value="oxygen-dependent coproporphyrinogen-III oxidase, mitochondrial"/>
    <property type="match status" value="1"/>
</dbReference>
<dbReference type="NCBIfam" id="NF003727">
    <property type="entry name" value="PRK05330.1"/>
    <property type="match status" value="1"/>
</dbReference>
<reference evidence="9" key="1">
    <citation type="submission" date="2023-08" db="EMBL/GenBank/DDBJ databases">
        <authorList>
            <person name="Alioto T."/>
            <person name="Alioto T."/>
            <person name="Gomez Garrido J."/>
        </authorList>
    </citation>
    <scope>NUCLEOTIDE SEQUENCE</scope>
</reference>
<dbReference type="PRINTS" id="PR00073">
    <property type="entry name" value="COPRGNOXDASE"/>
</dbReference>
<dbReference type="PIRSF" id="PIRSF000166">
    <property type="entry name" value="Coproporphyri_ox"/>
    <property type="match status" value="1"/>
</dbReference>
<evidence type="ECO:0000256" key="4">
    <source>
        <dbReference type="ARBA" id="ARBA00012869"/>
    </source>
</evidence>
<keyword evidence="7" id="KW-0627">Porphyrin biosynthesis</keyword>
<dbReference type="GO" id="GO:0005737">
    <property type="term" value="C:cytoplasm"/>
    <property type="evidence" value="ECO:0007669"/>
    <property type="project" value="TreeGrafter"/>
</dbReference>
<dbReference type="GO" id="GO:0004109">
    <property type="term" value="F:coproporphyrinogen oxidase activity"/>
    <property type="evidence" value="ECO:0007669"/>
    <property type="project" value="UniProtKB-EC"/>
</dbReference>
<dbReference type="PANTHER" id="PTHR10755">
    <property type="entry name" value="COPROPORPHYRINOGEN III OXIDASE, MITOCHONDRIAL"/>
    <property type="match status" value="1"/>
</dbReference>
<comment type="similarity">
    <text evidence="2">Belongs to the aerobic coproporphyrinogen-III oxidase family.</text>
</comment>
<accession>A0AA36BU64</accession>
<evidence type="ECO:0000313" key="10">
    <source>
        <dbReference type="Proteomes" id="UP001162480"/>
    </source>
</evidence>